<feature type="domain" description="Integrase zinc-binding" evidence="1">
    <location>
        <begin position="135"/>
        <end position="189"/>
    </location>
</feature>
<evidence type="ECO:0000259" key="1">
    <source>
        <dbReference type="Pfam" id="PF17921"/>
    </source>
</evidence>
<dbReference type="EMBL" id="AJVK01005323">
    <property type="status" value="NOT_ANNOTATED_CDS"/>
    <property type="molecule type" value="Genomic_DNA"/>
</dbReference>
<dbReference type="EnsemblMetazoa" id="PPAI005878-RA">
    <property type="protein sequence ID" value="PPAI005878-PA"/>
    <property type="gene ID" value="PPAI005878"/>
</dbReference>
<dbReference type="EMBL" id="AJVK01005321">
    <property type="status" value="NOT_ANNOTATED_CDS"/>
    <property type="molecule type" value="Genomic_DNA"/>
</dbReference>
<dbReference type="Pfam" id="PF17921">
    <property type="entry name" value="Integrase_H2C2"/>
    <property type="match status" value="1"/>
</dbReference>
<evidence type="ECO:0000313" key="3">
    <source>
        <dbReference type="Proteomes" id="UP000092462"/>
    </source>
</evidence>
<dbReference type="PANTHER" id="PTHR47331">
    <property type="entry name" value="PHD-TYPE DOMAIN-CONTAINING PROTEIN"/>
    <property type="match status" value="1"/>
</dbReference>
<dbReference type="Proteomes" id="UP000092462">
    <property type="component" value="Unassembled WGS sequence"/>
</dbReference>
<accession>A0A1B0DDA7</accession>
<dbReference type="AlphaFoldDB" id="A0A1B0DDA7"/>
<dbReference type="EMBL" id="AJVK01005324">
    <property type="status" value="NOT_ANNOTATED_CDS"/>
    <property type="molecule type" value="Genomic_DNA"/>
</dbReference>
<dbReference type="EMBL" id="AJVK01005319">
    <property type="status" value="NOT_ANNOTATED_CDS"/>
    <property type="molecule type" value="Genomic_DNA"/>
</dbReference>
<dbReference type="EMBL" id="AJVK01005320">
    <property type="status" value="NOT_ANNOTATED_CDS"/>
    <property type="molecule type" value="Genomic_DNA"/>
</dbReference>
<name>A0A1B0DDA7_PHLPP</name>
<reference evidence="2" key="1">
    <citation type="submission" date="2022-08" db="UniProtKB">
        <authorList>
            <consortium name="EnsemblMetazoa"/>
        </authorList>
    </citation>
    <scope>IDENTIFICATION</scope>
    <source>
        <strain evidence="2">Israel</strain>
    </source>
</reference>
<dbReference type="VEuPathDB" id="VectorBase:PPAI005878"/>
<dbReference type="EMBL" id="AJVK01005318">
    <property type="status" value="NOT_ANNOTATED_CDS"/>
    <property type="molecule type" value="Genomic_DNA"/>
</dbReference>
<sequence>MNVLFRSFRCWYFPCHSLHLLTSTVTYGKGVHQVMRVTRILAYILRMGSKNKPTSSLTVVELGRAERKLISYAQDRYLSGVKLAIQEGKLSSIRKFRYLWPLSPFVDNQGLIRVGGRLKNSSESYDVRHPILLPKCDLALIIAKLHIDHQHIGPQMLLATIRQKYWPLGSRDLTRRVCRLCIKCFKHNPTMLSQLMGNLPPDRKKSQHHFITREGGQIPGRHYLITTTVVIT</sequence>
<organism evidence="2 3">
    <name type="scientific">Phlebotomus papatasi</name>
    <name type="common">Sandfly</name>
    <dbReference type="NCBI Taxonomy" id="29031"/>
    <lineage>
        <taxon>Eukaryota</taxon>
        <taxon>Metazoa</taxon>
        <taxon>Ecdysozoa</taxon>
        <taxon>Arthropoda</taxon>
        <taxon>Hexapoda</taxon>
        <taxon>Insecta</taxon>
        <taxon>Pterygota</taxon>
        <taxon>Neoptera</taxon>
        <taxon>Endopterygota</taxon>
        <taxon>Diptera</taxon>
        <taxon>Nematocera</taxon>
        <taxon>Psychodoidea</taxon>
        <taxon>Psychodidae</taxon>
        <taxon>Phlebotomus</taxon>
        <taxon>Phlebotomus</taxon>
    </lineage>
</organism>
<dbReference type="EMBL" id="AJVK01005325">
    <property type="status" value="NOT_ANNOTATED_CDS"/>
    <property type="molecule type" value="Genomic_DNA"/>
</dbReference>
<keyword evidence="3" id="KW-1185">Reference proteome</keyword>
<dbReference type="VEuPathDB" id="VectorBase:PPAPM1_006900"/>
<dbReference type="InterPro" id="IPR041588">
    <property type="entry name" value="Integrase_H2C2"/>
</dbReference>
<proteinExistence type="predicted"/>
<evidence type="ECO:0000313" key="2">
    <source>
        <dbReference type="EnsemblMetazoa" id="PPAI005878-PA"/>
    </source>
</evidence>
<dbReference type="EMBL" id="AJVK01005322">
    <property type="status" value="NOT_ANNOTATED_CDS"/>
    <property type="molecule type" value="Genomic_DNA"/>
</dbReference>
<protein>
    <recommendedName>
        <fullName evidence="1">Integrase zinc-binding domain-containing protein</fullName>
    </recommendedName>
</protein>